<keyword evidence="10 19" id="KW-0276">Fatty acid metabolism</keyword>
<accession>A0ABR9BQ71</accession>
<evidence type="ECO:0000256" key="19">
    <source>
        <dbReference type="RuleBase" id="RU365063"/>
    </source>
</evidence>
<protein>
    <recommendedName>
        <fullName evidence="5 19">Biotin carboxylase</fullName>
        <ecNumber evidence="4 19">6.3.4.14</ecNumber>
    </recommendedName>
    <alternativeName>
        <fullName evidence="16 19">Acetyl-coenzyme A carboxylase biotin carboxylase subunit A</fullName>
    </alternativeName>
</protein>
<dbReference type="InterPro" id="IPR011761">
    <property type="entry name" value="ATP-grasp"/>
</dbReference>
<gene>
    <name evidence="22" type="primary">accC</name>
    <name evidence="22" type="ORF">IFO68_18590</name>
</gene>
<evidence type="ECO:0000259" key="20">
    <source>
        <dbReference type="PROSITE" id="PS50975"/>
    </source>
</evidence>
<evidence type="ECO:0000256" key="17">
    <source>
        <dbReference type="ARBA" id="ARBA00048600"/>
    </source>
</evidence>
<evidence type="ECO:0000256" key="3">
    <source>
        <dbReference type="ARBA" id="ARBA00011750"/>
    </source>
</evidence>
<dbReference type="PROSITE" id="PS50979">
    <property type="entry name" value="BC"/>
    <property type="match status" value="1"/>
</dbReference>
<feature type="domain" description="Biotin carboxylation" evidence="21">
    <location>
        <begin position="1"/>
        <end position="445"/>
    </location>
</feature>
<dbReference type="SMART" id="SM00878">
    <property type="entry name" value="Biotin_carb_C"/>
    <property type="match status" value="1"/>
</dbReference>
<evidence type="ECO:0000256" key="16">
    <source>
        <dbReference type="ARBA" id="ARBA00033786"/>
    </source>
</evidence>
<dbReference type="PROSITE" id="PS50975">
    <property type="entry name" value="ATP_GRASP"/>
    <property type="match status" value="1"/>
</dbReference>
<dbReference type="GO" id="GO:0004075">
    <property type="term" value="F:biotin carboxylase activity"/>
    <property type="evidence" value="ECO:0007669"/>
    <property type="project" value="UniProtKB-EC"/>
</dbReference>
<keyword evidence="9 18" id="KW-0547">Nucleotide-binding</keyword>
<keyword evidence="12" id="KW-0460">Magnesium</keyword>
<dbReference type="NCBIfam" id="TIGR00514">
    <property type="entry name" value="accC"/>
    <property type="match status" value="1"/>
</dbReference>
<dbReference type="InterPro" id="IPR005482">
    <property type="entry name" value="Biotin_COase_C"/>
</dbReference>
<keyword evidence="8" id="KW-0479">Metal-binding</keyword>
<comment type="catalytic activity">
    <reaction evidence="17 19">
        <text>N(6)-biotinyl-L-lysyl-[protein] + hydrogencarbonate + ATP = N(6)-carboxybiotinyl-L-lysyl-[protein] + ADP + phosphate + H(+)</text>
        <dbReference type="Rhea" id="RHEA:13501"/>
        <dbReference type="Rhea" id="RHEA-COMP:10505"/>
        <dbReference type="Rhea" id="RHEA-COMP:10506"/>
        <dbReference type="ChEBI" id="CHEBI:15378"/>
        <dbReference type="ChEBI" id="CHEBI:17544"/>
        <dbReference type="ChEBI" id="CHEBI:30616"/>
        <dbReference type="ChEBI" id="CHEBI:43474"/>
        <dbReference type="ChEBI" id="CHEBI:83144"/>
        <dbReference type="ChEBI" id="CHEBI:83145"/>
        <dbReference type="ChEBI" id="CHEBI:456216"/>
        <dbReference type="EC" id="6.3.4.14"/>
    </reaction>
</comment>
<evidence type="ECO:0000313" key="22">
    <source>
        <dbReference type="EMBL" id="MBD8514694.1"/>
    </source>
</evidence>
<dbReference type="Pfam" id="PF02786">
    <property type="entry name" value="CPSase_L_D2"/>
    <property type="match status" value="1"/>
</dbReference>
<dbReference type="NCBIfam" id="NF006367">
    <property type="entry name" value="PRK08591.1"/>
    <property type="match status" value="1"/>
</dbReference>
<evidence type="ECO:0000256" key="2">
    <source>
        <dbReference type="ARBA" id="ARBA00004956"/>
    </source>
</evidence>
<evidence type="ECO:0000256" key="14">
    <source>
        <dbReference type="ARBA" id="ARBA00023160"/>
    </source>
</evidence>
<comment type="pathway">
    <text evidence="2 19">Lipid metabolism; malonyl-CoA biosynthesis; malonyl-CoA from acetyl-CoA: step 1/1.</text>
</comment>
<evidence type="ECO:0000256" key="10">
    <source>
        <dbReference type="ARBA" id="ARBA00022832"/>
    </source>
</evidence>
<comment type="subunit">
    <text evidence="3 19">Acetyl-CoA carboxylase is a heterohexamer of biotin carboxyl carrier protein, biotin carboxylase and the two subunits of carboxyl transferase in a 2:2 complex.</text>
</comment>
<evidence type="ECO:0000256" key="7">
    <source>
        <dbReference type="ARBA" id="ARBA00022598"/>
    </source>
</evidence>
<evidence type="ECO:0000256" key="11">
    <source>
        <dbReference type="ARBA" id="ARBA00022840"/>
    </source>
</evidence>
<evidence type="ECO:0000256" key="8">
    <source>
        <dbReference type="ARBA" id="ARBA00022723"/>
    </source>
</evidence>
<dbReference type="InterPro" id="IPR005479">
    <property type="entry name" value="CPAse_ATP-bd"/>
</dbReference>
<dbReference type="InterPro" id="IPR011054">
    <property type="entry name" value="Rudment_hybrid_motif"/>
</dbReference>
<evidence type="ECO:0000256" key="15">
    <source>
        <dbReference type="ARBA" id="ARBA00023267"/>
    </source>
</evidence>
<dbReference type="EMBL" id="JACYTP010000015">
    <property type="protein sequence ID" value="MBD8514694.1"/>
    <property type="molecule type" value="Genomic_DNA"/>
</dbReference>
<dbReference type="InterPro" id="IPR004549">
    <property type="entry name" value="Acetyl_CoA_COase_biotin_COase"/>
</dbReference>
<dbReference type="PANTHER" id="PTHR48095:SF2">
    <property type="entry name" value="BIOTIN CARBOXYLASE, CHLOROPLASTIC"/>
    <property type="match status" value="1"/>
</dbReference>
<keyword evidence="13 19" id="KW-0443">Lipid metabolism</keyword>
<evidence type="ECO:0000256" key="4">
    <source>
        <dbReference type="ARBA" id="ARBA00013263"/>
    </source>
</evidence>
<evidence type="ECO:0000256" key="5">
    <source>
        <dbReference type="ARBA" id="ARBA00017242"/>
    </source>
</evidence>
<dbReference type="SUPFAM" id="SSF56059">
    <property type="entry name" value="Glutathione synthetase ATP-binding domain-like"/>
    <property type="match status" value="1"/>
</dbReference>
<comment type="function">
    <text evidence="1 19">This protein is a component of the acetyl coenzyme A carboxylase complex; first, biotin carboxylase catalyzes the carboxylation of the carrier protein and then the transcarboxylase transfers the carboxyl group to form malonyl-CoA.</text>
</comment>
<dbReference type="Gene3D" id="3.30.470.20">
    <property type="entry name" value="ATP-grasp fold, B domain"/>
    <property type="match status" value="1"/>
</dbReference>
<dbReference type="SUPFAM" id="SSF51246">
    <property type="entry name" value="Rudiment single hybrid motif"/>
    <property type="match status" value="1"/>
</dbReference>
<keyword evidence="23" id="KW-1185">Reference proteome</keyword>
<dbReference type="Pfam" id="PF02785">
    <property type="entry name" value="Biotin_carb_C"/>
    <property type="match status" value="1"/>
</dbReference>
<dbReference type="InterPro" id="IPR005481">
    <property type="entry name" value="BC-like_N"/>
</dbReference>
<keyword evidence="7 19" id="KW-0436">Ligase</keyword>
<evidence type="ECO:0000256" key="18">
    <source>
        <dbReference type="PROSITE-ProRule" id="PRU00409"/>
    </source>
</evidence>
<proteinExistence type="predicted"/>
<dbReference type="InterPro" id="IPR016185">
    <property type="entry name" value="PreATP-grasp_dom_sf"/>
</dbReference>
<keyword evidence="15 19" id="KW-0092">Biotin</keyword>
<dbReference type="InterPro" id="IPR013815">
    <property type="entry name" value="ATP_grasp_subdomain_1"/>
</dbReference>
<dbReference type="PROSITE" id="PS00866">
    <property type="entry name" value="CPSASE_1"/>
    <property type="match status" value="1"/>
</dbReference>
<organism evidence="22 23">
    <name type="scientific">Photobacterium arenosum</name>
    <dbReference type="NCBI Taxonomy" id="2774143"/>
    <lineage>
        <taxon>Bacteria</taxon>
        <taxon>Pseudomonadati</taxon>
        <taxon>Pseudomonadota</taxon>
        <taxon>Gammaproteobacteria</taxon>
        <taxon>Vibrionales</taxon>
        <taxon>Vibrionaceae</taxon>
        <taxon>Photobacterium</taxon>
    </lineage>
</organism>
<dbReference type="PANTHER" id="PTHR48095">
    <property type="entry name" value="PYRUVATE CARBOXYLASE SUBUNIT A"/>
    <property type="match status" value="1"/>
</dbReference>
<evidence type="ECO:0000313" key="23">
    <source>
        <dbReference type="Proteomes" id="UP000649768"/>
    </source>
</evidence>
<dbReference type="Gene3D" id="3.30.1490.20">
    <property type="entry name" value="ATP-grasp fold, A domain"/>
    <property type="match status" value="1"/>
</dbReference>
<dbReference type="PROSITE" id="PS00867">
    <property type="entry name" value="CPSASE_2"/>
    <property type="match status" value="1"/>
</dbReference>
<feature type="domain" description="ATP-grasp" evidence="20">
    <location>
        <begin position="120"/>
        <end position="317"/>
    </location>
</feature>
<dbReference type="RefSeq" id="WP_120513540.1">
    <property type="nucleotide sequence ID" value="NZ_JACYTP010000015.1"/>
</dbReference>
<dbReference type="Gene3D" id="3.40.50.20">
    <property type="match status" value="1"/>
</dbReference>
<sequence length="447" mass="49195">MLDKVVIANRGEIALRILRACKELGIKTVAVHSTADRDLKHVLLADESICIGPARGTDSYLNIPRIISAAEVTGAVAIHPGYGFLSENADFAEQVERSGFIFVGPKADTIRLMGDKVSAINAMKKAGVPCVPGSDGPLGDDEAKNKSIAKRIGYPVIIKASGGGGGRGMRVVRKEADLIQSIAMTRAEAKAAFSNDMVYMEKFLENPRHIEVQVLADGQGGAIHLGERDCSMQRRHQKVVEEAPAPGITEEMRKYIGERCTRACIEINYRGAGTFEFLYENGEFYFIEMNTRIQVEHPVTEMVTGVDLIKEQLRIAAGQPLSFSQSDIHLRGHAIECRINAEDPVRFLPSPGKIERFHAPGGMGIRWESHIYSGYTVPPHYDSMIGKLIAYGENRDVAISRMRNALNEMIIDGIKTNVPLQKDIMADENFQHGGANIHYLEKKLGLQ</sequence>
<name>A0ABR9BQ71_9GAMM</name>
<reference evidence="22 23" key="1">
    <citation type="submission" date="2020-09" db="EMBL/GenBank/DDBJ databases">
        <title>Photobacterium sp. CAU 1568 isolated from sand of Sido Beach.</title>
        <authorList>
            <person name="Kim W."/>
        </authorList>
    </citation>
    <scope>NUCLEOTIDE SEQUENCE [LARGE SCALE GENOMIC DNA]</scope>
    <source>
        <strain evidence="22 23">CAU 1568</strain>
    </source>
</reference>
<evidence type="ECO:0000256" key="6">
    <source>
        <dbReference type="ARBA" id="ARBA00022516"/>
    </source>
</evidence>
<comment type="caution">
    <text evidence="22">The sequence shown here is derived from an EMBL/GenBank/DDBJ whole genome shotgun (WGS) entry which is preliminary data.</text>
</comment>
<keyword evidence="6 19" id="KW-0444">Lipid biosynthesis</keyword>
<keyword evidence="11 18" id="KW-0067">ATP-binding</keyword>
<dbReference type="InterPro" id="IPR011764">
    <property type="entry name" value="Biotin_carboxylation_dom"/>
</dbReference>
<evidence type="ECO:0000256" key="12">
    <source>
        <dbReference type="ARBA" id="ARBA00022842"/>
    </source>
</evidence>
<dbReference type="InterPro" id="IPR051602">
    <property type="entry name" value="ACC_Biotin_Carboxylase"/>
</dbReference>
<dbReference type="SUPFAM" id="SSF52440">
    <property type="entry name" value="PreATP-grasp domain"/>
    <property type="match status" value="1"/>
</dbReference>
<keyword evidence="14 19" id="KW-0275">Fatty acid biosynthesis</keyword>
<dbReference type="Pfam" id="PF00289">
    <property type="entry name" value="Biotin_carb_N"/>
    <property type="match status" value="1"/>
</dbReference>
<evidence type="ECO:0000256" key="9">
    <source>
        <dbReference type="ARBA" id="ARBA00022741"/>
    </source>
</evidence>
<dbReference type="Proteomes" id="UP000649768">
    <property type="component" value="Unassembled WGS sequence"/>
</dbReference>
<evidence type="ECO:0000256" key="13">
    <source>
        <dbReference type="ARBA" id="ARBA00023098"/>
    </source>
</evidence>
<evidence type="ECO:0000256" key="1">
    <source>
        <dbReference type="ARBA" id="ARBA00003761"/>
    </source>
</evidence>
<dbReference type="EC" id="6.3.4.14" evidence="4 19"/>
<evidence type="ECO:0000259" key="21">
    <source>
        <dbReference type="PROSITE" id="PS50979"/>
    </source>
</evidence>